<organism evidence="1 2">
    <name type="scientific">Acetobacter ascendens</name>
    <dbReference type="NCBI Taxonomy" id="481146"/>
    <lineage>
        <taxon>Bacteria</taxon>
        <taxon>Pseudomonadati</taxon>
        <taxon>Pseudomonadota</taxon>
        <taxon>Alphaproteobacteria</taxon>
        <taxon>Acetobacterales</taxon>
        <taxon>Acetobacteraceae</taxon>
        <taxon>Acetobacter</taxon>
    </lineage>
</organism>
<dbReference type="KEGG" id="aasc:A4S02_10485"/>
<proteinExistence type="predicted"/>
<name>A0A1D8QXR4_9PROT</name>
<dbReference type="EMBL" id="CP015164">
    <property type="protein sequence ID" value="AOW47118.1"/>
    <property type="molecule type" value="Genomic_DNA"/>
</dbReference>
<dbReference type="Gene3D" id="3.10.450.40">
    <property type="match status" value="1"/>
</dbReference>
<dbReference type="AlphaFoldDB" id="A0A1D8QXR4"/>
<dbReference type="SUPFAM" id="SSF160719">
    <property type="entry name" value="gpW/gp25-like"/>
    <property type="match status" value="1"/>
</dbReference>
<keyword evidence="2" id="KW-1185">Reference proteome</keyword>
<gene>
    <name evidence="1" type="ORF">A4S02_10485</name>
</gene>
<protein>
    <recommendedName>
        <fullName evidence="3">Phage tail protein</fullName>
    </recommendedName>
</protein>
<sequence>MSCLSYEWGGDLQVDASGALRIASNHDGVRQRLLRRLMTPQTGYIWQPDYGAGLPQKIGQIITEAELYALIRSQCALEAGIDQTQPVAVTLTDNGNSGFSCLISYTDAQTNSVQALTLT</sequence>
<evidence type="ECO:0008006" key="3">
    <source>
        <dbReference type="Google" id="ProtNLM"/>
    </source>
</evidence>
<dbReference type="Proteomes" id="UP000175973">
    <property type="component" value="Chromosome"/>
</dbReference>
<reference evidence="2" key="1">
    <citation type="submission" date="2016-04" db="EMBL/GenBank/DDBJ databases">
        <authorList>
            <person name="Jeon C.O."/>
            <person name="Cho G.Y."/>
            <person name="Jeong H.I."/>
            <person name="Kim K.H."/>
        </authorList>
    </citation>
    <scope>NUCLEOTIDE SEQUENCE [LARGE SCALE GENOMIC DNA]</scope>
    <source>
        <strain evidence="2">LMG 1590</strain>
    </source>
</reference>
<dbReference type="RefSeq" id="WP_070323727.1">
    <property type="nucleotide sequence ID" value="NZ_CP015164.1"/>
</dbReference>
<evidence type="ECO:0000313" key="1">
    <source>
        <dbReference type="EMBL" id="AOW47118.1"/>
    </source>
</evidence>
<accession>A0A1D8QXR4</accession>
<evidence type="ECO:0000313" key="2">
    <source>
        <dbReference type="Proteomes" id="UP000175973"/>
    </source>
</evidence>